<protein>
    <recommendedName>
        <fullName evidence="1">Transglutaminase-like domain-containing protein</fullName>
    </recommendedName>
</protein>
<comment type="caution">
    <text evidence="2">The sequence shown here is derived from an EMBL/GenBank/DDBJ whole genome shotgun (WGS) entry which is preliminary data.</text>
</comment>
<dbReference type="AlphaFoldDB" id="X0VTM5"/>
<reference evidence="2" key="1">
    <citation type="journal article" date="2014" name="Front. Microbiol.">
        <title>High frequency of phylogenetically diverse reductive dehalogenase-homologous genes in deep subseafloor sedimentary metagenomes.</title>
        <authorList>
            <person name="Kawai M."/>
            <person name="Futagami T."/>
            <person name="Toyoda A."/>
            <person name="Takaki Y."/>
            <person name="Nishi S."/>
            <person name="Hori S."/>
            <person name="Arai W."/>
            <person name="Tsubouchi T."/>
            <person name="Morono Y."/>
            <person name="Uchiyama I."/>
            <person name="Ito T."/>
            <person name="Fujiyama A."/>
            <person name="Inagaki F."/>
            <person name="Takami H."/>
        </authorList>
    </citation>
    <scope>NUCLEOTIDE SEQUENCE</scope>
    <source>
        <strain evidence="2">Expedition CK06-06</strain>
    </source>
</reference>
<dbReference type="EMBL" id="BARS01037598">
    <property type="protein sequence ID" value="GAG14457.1"/>
    <property type="molecule type" value="Genomic_DNA"/>
</dbReference>
<sequence>RARWAALSFPNNSVDIGGRKVNSDQRLADYNNPLVRKTAERLTGNTNTVLEKLDRLFHYVRDDIKFGFTQDGDLMKASTTIRLGKGQCNTKGTLLLALCKAVGIPARIHFSLIKKEIQRGLFTGLGYKLMPPLLSHSWIEAGSFVNYLVEEYGEQKLKELHDSWSLNYKSIYSKDLKELAIEWQEFVFE</sequence>
<feature type="non-terminal residue" evidence="2">
    <location>
        <position position="1"/>
    </location>
</feature>
<name>X0VTM5_9ZZZZ</name>
<evidence type="ECO:0000259" key="1">
    <source>
        <dbReference type="Pfam" id="PF01841"/>
    </source>
</evidence>
<dbReference type="InterPro" id="IPR038765">
    <property type="entry name" value="Papain-like_cys_pep_sf"/>
</dbReference>
<dbReference type="Gene3D" id="3.10.620.30">
    <property type="match status" value="1"/>
</dbReference>
<evidence type="ECO:0000313" key="2">
    <source>
        <dbReference type="EMBL" id="GAG14457.1"/>
    </source>
</evidence>
<proteinExistence type="predicted"/>
<gene>
    <name evidence="2" type="ORF">S01H1_57639</name>
</gene>
<dbReference type="Pfam" id="PF01841">
    <property type="entry name" value="Transglut_core"/>
    <property type="match status" value="1"/>
</dbReference>
<dbReference type="PANTHER" id="PTHR33490">
    <property type="entry name" value="BLR5614 PROTEIN-RELATED"/>
    <property type="match status" value="1"/>
</dbReference>
<accession>X0VTM5</accession>
<dbReference type="SUPFAM" id="SSF54001">
    <property type="entry name" value="Cysteine proteinases"/>
    <property type="match status" value="1"/>
</dbReference>
<feature type="domain" description="Transglutaminase-like" evidence="1">
    <location>
        <begin position="37"/>
        <end position="140"/>
    </location>
</feature>
<dbReference type="InterPro" id="IPR002931">
    <property type="entry name" value="Transglutaminase-like"/>
</dbReference>
<organism evidence="2">
    <name type="scientific">marine sediment metagenome</name>
    <dbReference type="NCBI Taxonomy" id="412755"/>
    <lineage>
        <taxon>unclassified sequences</taxon>
        <taxon>metagenomes</taxon>
        <taxon>ecological metagenomes</taxon>
    </lineage>
</organism>